<evidence type="ECO:0000313" key="2">
    <source>
        <dbReference type="Proteomes" id="UP000265520"/>
    </source>
</evidence>
<proteinExistence type="predicted"/>
<feature type="non-terminal residue" evidence="1">
    <location>
        <position position="88"/>
    </location>
</feature>
<dbReference type="AlphaFoldDB" id="A0A392MD92"/>
<protein>
    <submittedName>
        <fullName evidence="1">Uncharacterized protein</fullName>
    </submittedName>
</protein>
<dbReference type="EMBL" id="LXQA010008512">
    <property type="protein sequence ID" value="MCH85436.1"/>
    <property type="molecule type" value="Genomic_DNA"/>
</dbReference>
<reference evidence="1 2" key="1">
    <citation type="journal article" date="2018" name="Front. Plant Sci.">
        <title>Red Clover (Trifolium pratense) and Zigzag Clover (T. medium) - A Picture of Genomic Similarities and Differences.</title>
        <authorList>
            <person name="Dluhosova J."/>
            <person name="Istvanek J."/>
            <person name="Nedelnik J."/>
            <person name="Repkova J."/>
        </authorList>
    </citation>
    <scope>NUCLEOTIDE SEQUENCE [LARGE SCALE GENOMIC DNA]</scope>
    <source>
        <strain evidence="2">cv. 10/8</strain>
        <tissue evidence="1">Leaf</tissue>
    </source>
</reference>
<evidence type="ECO:0000313" key="1">
    <source>
        <dbReference type="EMBL" id="MCH85436.1"/>
    </source>
</evidence>
<name>A0A392MD92_9FABA</name>
<accession>A0A392MD92</accession>
<keyword evidence="2" id="KW-1185">Reference proteome</keyword>
<sequence length="88" mass="10111">MDGWVNVVHHVSLKSILAGWWIDVKEKGMRHMVLLPTVWCWSARNNVTYLNKIVVAAGFLGSIKTTSWGWLKMWHLDFIFKNGGKAEV</sequence>
<dbReference type="Proteomes" id="UP000265520">
    <property type="component" value="Unassembled WGS sequence"/>
</dbReference>
<comment type="caution">
    <text evidence="1">The sequence shown here is derived from an EMBL/GenBank/DDBJ whole genome shotgun (WGS) entry which is preliminary data.</text>
</comment>
<gene>
    <name evidence="1" type="ORF">A2U01_0006282</name>
</gene>
<organism evidence="1 2">
    <name type="scientific">Trifolium medium</name>
    <dbReference type="NCBI Taxonomy" id="97028"/>
    <lineage>
        <taxon>Eukaryota</taxon>
        <taxon>Viridiplantae</taxon>
        <taxon>Streptophyta</taxon>
        <taxon>Embryophyta</taxon>
        <taxon>Tracheophyta</taxon>
        <taxon>Spermatophyta</taxon>
        <taxon>Magnoliopsida</taxon>
        <taxon>eudicotyledons</taxon>
        <taxon>Gunneridae</taxon>
        <taxon>Pentapetalae</taxon>
        <taxon>rosids</taxon>
        <taxon>fabids</taxon>
        <taxon>Fabales</taxon>
        <taxon>Fabaceae</taxon>
        <taxon>Papilionoideae</taxon>
        <taxon>50 kb inversion clade</taxon>
        <taxon>NPAAA clade</taxon>
        <taxon>Hologalegina</taxon>
        <taxon>IRL clade</taxon>
        <taxon>Trifolieae</taxon>
        <taxon>Trifolium</taxon>
    </lineage>
</organism>